<comment type="caution">
    <text evidence="1">The sequence shown here is derived from an EMBL/GenBank/DDBJ whole genome shotgun (WGS) entry which is preliminary data.</text>
</comment>
<protein>
    <submittedName>
        <fullName evidence="1">Uncharacterized protein</fullName>
    </submittedName>
</protein>
<reference evidence="1 2" key="1">
    <citation type="submission" date="2020-08" db="EMBL/GenBank/DDBJ databases">
        <title>Genomic Encyclopedia of Type Strains, Phase IV (KMG-V): Genome sequencing to study the core and pangenomes of soil and plant-associated prokaryotes.</title>
        <authorList>
            <person name="Whitman W."/>
        </authorList>
    </citation>
    <scope>NUCLEOTIDE SEQUENCE [LARGE SCALE GENOMIC DNA]</scope>
    <source>
        <strain evidence="1 2">M2T3</strain>
    </source>
</reference>
<gene>
    <name evidence="1" type="ORF">HDF25_003846</name>
</gene>
<evidence type="ECO:0000313" key="2">
    <source>
        <dbReference type="Proteomes" id="UP000521017"/>
    </source>
</evidence>
<sequence>MGKWKKYENKGWYCYNGVGDPYHASSYRRVNNKPGGETGKFICAIYAGNGHVTPHSPLSANIQQYIAEAMVSGGSQPPHPRVREKCFVYVRD</sequence>
<proteinExistence type="predicted"/>
<organism evidence="1 2">
    <name type="scientific">Pedobacter cryoconitis</name>
    <dbReference type="NCBI Taxonomy" id="188932"/>
    <lineage>
        <taxon>Bacteria</taxon>
        <taxon>Pseudomonadati</taxon>
        <taxon>Bacteroidota</taxon>
        <taxon>Sphingobacteriia</taxon>
        <taxon>Sphingobacteriales</taxon>
        <taxon>Sphingobacteriaceae</taxon>
        <taxon>Pedobacter</taxon>
    </lineage>
</organism>
<accession>A0A7X0J8J5</accession>
<dbReference type="AlphaFoldDB" id="A0A7X0J8J5"/>
<dbReference type="RefSeq" id="WP_184627639.1">
    <property type="nucleotide sequence ID" value="NZ_JACHCC010000010.1"/>
</dbReference>
<name>A0A7X0J8J5_9SPHI</name>
<dbReference type="EMBL" id="JACHCC010000010">
    <property type="protein sequence ID" value="MBB6501671.1"/>
    <property type="molecule type" value="Genomic_DNA"/>
</dbReference>
<evidence type="ECO:0000313" key="1">
    <source>
        <dbReference type="EMBL" id="MBB6501671.1"/>
    </source>
</evidence>
<dbReference type="Proteomes" id="UP000521017">
    <property type="component" value="Unassembled WGS sequence"/>
</dbReference>